<evidence type="ECO:0000313" key="6">
    <source>
        <dbReference type="EMBL" id="SPO00802.1"/>
    </source>
</evidence>
<dbReference type="PROSITE" id="PS01031">
    <property type="entry name" value="SHSP"/>
    <property type="match status" value="1"/>
</dbReference>
<dbReference type="Pfam" id="PF00011">
    <property type="entry name" value="HSP20"/>
    <property type="match status" value="1"/>
</dbReference>
<feature type="region of interest" description="Disordered" evidence="4">
    <location>
        <begin position="259"/>
        <end position="280"/>
    </location>
</feature>
<comment type="caution">
    <text evidence="6">The sequence shown here is derived from an EMBL/GenBank/DDBJ whole genome shotgun (WGS) entry which is preliminary data.</text>
</comment>
<dbReference type="CDD" id="cd06464">
    <property type="entry name" value="ACD_sHsps-like"/>
    <property type="match status" value="1"/>
</dbReference>
<accession>A0AAE8MWA0</accession>
<feature type="domain" description="SHSP" evidence="5">
    <location>
        <begin position="190"/>
        <end position="314"/>
    </location>
</feature>
<dbReference type="AlphaFoldDB" id="A0AAE8MWA0"/>
<dbReference type="SUPFAM" id="SSF49764">
    <property type="entry name" value="HSP20-like chaperones"/>
    <property type="match status" value="1"/>
</dbReference>
<evidence type="ECO:0000256" key="2">
    <source>
        <dbReference type="PROSITE-ProRule" id="PRU00285"/>
    </source>
</evidence>
<reference evidence="6" key="1">
    <citation type="submission" date="2018-03" db="EMBL/GenBank/DDBJ databases">
        <authorList>
            <person name="Guldener U."/>
        </authorList>
    </citation>
    <scope>NUCLEOTIDE SEQUENCE</scope>
</reference>
<feature type="region of interest" description="Disordered" evidence="4">
    <location>
        <begin position="57"/>
        <end position="160"/>
    </location>
</feature>
<dbReference type="InterPro" id="IPR031107">
    <property type="entry name" value="Small_HSP"/>
</dbReference>
<keyword evidence="1" id="KW-0346">Stress response</keyword>
<feature type="compositionally biased region" description="Basic residues" evidence="4">
    <location>
        <begin position="68"/>
        <end position="78"/>
    </location>
</feature>
<dbReference type="InterPro" id="IPR002068">
    <property type="entry name" value="A-crystallin/Hsp20_dom"/>
</dbReference>
<name>A0AAE8MWA0_9PEZI</name>
<feature type="compositionally biased region" description="Gly residues" evidence="4">
    <location>
        <begin position="127"/>
        <end position="140"/>
    </location>
</feature>
<dbReference type="PANTHER" id="PTHR11527">
    <property type="entry name" value="HEAT-SHOCK PROTEIN 20 FAMILY MEMBER"/>
    <property type="match status" value="1"/>
</dbReference>
<evidence type="ECO:0000256" key="4">
    <source>
        <dbReference type="SAM" id="MobiDB-lite"/>
    </source>
</evidence>
<gene>
    <name evidence="6" type="ORF">DNG_03550</name>
</gene>
<dbReference type="Gene3D" id="2.60.40.790">
    <property type="match status" value="1"/>
</dbReference>
<keyword evidence="7" id="KW-1185">Reference proteome</keyword>
<organism evidence="6 7">
    <name type="scientific">Cephalotrichum gorgonifer</name>
    <dbReference type="NCBI Taxonomy" id="2041049"/>
    <lineage>
        <taxon>Eukaryota</taxon>
        <taxon>Fungi</taxon>
        <taxon>Dikarya</taxon>
        <taxon>Ascomycota</taxon>
        <taxon>Pezizomycotina</taxon>
        <taxon>Sordariomycetes</taxon>
        <taxon>Hypocreomycetidae</taxon>
        <taxon>Microascales</taxon>
        <taxon>Microascaceae</taxon>
        <taxon>Cephalotrichum</taxon>
    </lineage>
</organism>
<evidence type="ECO:0000259" key="5">
    <source>
        <dbReference type="PROSITE" id="PS01031"/>
    </source>
</evidence>
<feature type="compositionally biased region" description="Basic and acidic residues" evidence="4">
    <location>
        <begin position="88"/>
        <end position="106"/>
    </location>
</feature>
<dbReference type="InterPro" id="IPR008978">
    <property type="entry name" value="HSP20-like_chaperone"/>
</dbReference>
<protein>
    <recommendedName>
        <fullName evidence="5">SHSP domain-containing protein</fullName>
    </recommendedName>
</protein>
<evidence type="ECO:0000313" key="7">
    <source>
        <dbReference type="Proteomes" id="UP001187682"/>
    </source>
</evidence>
<evidence type="ECO:0000256" key="1">
    <source>
        <dbReference type="ARBA" id="ARBA00023016"/>
    </source>
</evidence>
<sequence>MAWHTEFPGAYAYVAGERPHTHNPFFDFIRLVDGSAGGGVDHRGFYTGFPFAGPGPHRARGGGCHGRGGPRHRGHRHGHTEPRGPAQDPEKSTDAEMSDNPEKAQDSENVQDPPEVAPETESEPQGCCGGNRRGGCGGRGRGGRHGPHGRPAPPFPFDPSVLSGLFNHPLAQGLRDLAEQASAAADPSSSSADVFTPPLDVFESETEYVLHLALPGAKKEDVGVHWDADKGELRISGVVHRPGDEAFLQGMRSSERRVGEFGRTVKLPPTEGASRKEDVDGDAISAKMEDGVLIVVVPKVEKDEWTEVRKVDIE</sequence>
<dbReference type="EMBL" id="ONZQ02000004">
    <property type="protein sequence ID" value="SPO00802.1"/>
    <property type="molecule type" value="Genomic_DNA"/>
</dbReference>
<dbReference type="Proteomes" id="UP001187682">
    <property type="component" value="Unassembled WGS sequence"/>
</dbReference>
<proteinExistence type="inferred from homology"/>
<comment type="similarity">
    <text evidence="2 3">Belongs to the small heat shock protein (HSP20) family.</text>
</comment>
<evidence type="ECO:0000256" key="3">
    <source>
        <dbReference type="RuleBase" id="RU003616"/>
    </source>
</evidence>